<dbReference type="AlphaFoldDB" id="A0A916Q7P7"/>
<name>A0A916Q7P7_9FIRM</name>
<protein>
    <recommendedName>
        <fullName evidence="3">Transposase IS66 C-terminal domain-containing protein</fullName>
    </recommendedName>
</protein>
<accession>A0A916Q7P7</accession>
<evidence type="ECO:0000313" key="1">
    <source>
        <dbReference type="EMBL" id="GFO85842.1"/>
    </source>
</evidence>
<dbReference type="EMBL" id="BLYI01000047">
    <property type="protein sequence ID" value="GFO85842.1"/>
    <property type="molecule type" value="Genomic_DNA"/>
</dbReference>
<gene>
    <name evidence="1" type="ORF">ANBU17_21890</name>
</gene>
<reference evidence="1" key="1">
    <citation type="submission" date="2020-06" db="EMBL/GenBank/DDBJ databases">
        <title>Characterization of fructooligosaccharide metabolism and fructooligosaccharide-degrading enzymes in human commensal butyrate producers.</title>
        <authorList>
            <person name="Tanno H."/>
            <person name="Fujii T."/>
            <person name="Hirano K."/>
            <person name="Maeno S."/>
            <person name="Tonozuka T."/>
            <person name="Sakamoto M."/>
            <person name="Ohkuma M."/>
            <person name="Tochio T."/>
            <person name="Endo A."/>
        </authorList>
    </citation>
    <scope>NUCLEOTIDE SEQUENCE</scope>
    <source>
        <strain evidence="1">JCM 17466</strain>
    </source>
</reference>
<proteinExistence type="predicted"/>
<evidence type="ECO:0000313" key="2">
    <source>
        <dbReference type="Proteomes" id="UP000613208"/>
    </source>
</evidence>
<comment type="caution">
    <text evidence="1">The sequence shown here is derived from an EMBL/GenBank/DDBJ whole genome shotgun (WGS) entry which is preliminary data.</text>
</comment>
<sequence>MNGANASAVVYTMVGMAKARGLNIYGNLKFLLEHRPNKDIIDEQLAELTPWSEKTPIYQKSHVNYIELLQLAKGWGNFVSDRINIWRLRLN</sequence>
<organism evidence="1 2">
    <name type="scientific">Anaerostipes butyraticus</name>
    <dbReference type="NCBI Taxonomy" id="645466"/>
    <lineage>
        <taxon>Bacteria</taxon>
        <taxon>Bacillati</taxon>
        <taxon>Bacillota</taxon>
        <taxon>Clostridia</taxon>
        <taxon>Lachnospirales</taxon>
        <taxon>Lachnospiraceae</taxon>
        <taxon>Anaerostipes</taxon>
    </lineage>
</organism>
<keyword evidence="2" id="KW-1185">Reference proteome</keyword>
<dbReference type="Proteomes" id="UP000613208">
    <property type="component" value="Unassembled WGS sequence"/>
</dbReference>
<evidence type="ECO:0008006" key="3">
    <source>
        <dbReference type="Google" id="ProtNLM"/>
    </source>
</evidence>